<reference evidence="8 9" key="1">
    <citation type="journal article" date="2020" name="Microb. Genom.">
        <title>Genetic diversity of clinical and environmental Mucorales isolates obtained from an investigation of mucormycosis cases among solid organ transplant recipients.</title>
        <authorList>
            <person name="Nguyen M.H."/>
            <person name="Kaul D."/>
            <person name="Muto C."/>
            <person name="Cheng S.J."/>
            <person name="Richter R.A."/>
            <person name="Bruno V.M."/>
            <person name="Liu G."/>
            <person name="Beyhan S."/>
            <person name="Sundermann A.J."/>
            <person name="Mounaud S."/>
            <person name="Pasculle A.W."/>
            <person name="Nierman W.C."/>
            <person name="Driscoll E."/>
            <person name="Cumbie R."/>
            <person name="Clancy C.J."/>
            <person name="Dupont C.L."/>
        </authorList>
    </citation>
    <scope>NUCLEOTIDE SEQUENCE [LARGE SCALE GENOMIC DNA]</scope>
    <source>
        <strain evidence="8 9">GL24</strain>
    </source>
</reference>
<evidence type="ECO:0000313" key="8">
    <source>
        <dbReference type="EMBL" id="KAG1535079.1"/>
    </source>
</evidence>
<dbReference type="PRINTS" id="PR01041">
    <property type="entry name" value="TRNASYNTHMET"/>
</dbReference>
<name>A0A9P6XYD3_9FUNG</name>
<keyword evidence="3" id="KW-0547">Nucleotide-binding</keyword>
<keyword evidence="6" id="KW-0030">Aminoacyl-tRNA synthetase</keyword>
<comment type="caution">
    <text evidence="8">The sequence shown here is derived from an EMBL/GenBank/DDBJ whole genome shotgun (WGS) entry which is preliminary data.</text>
</comment>
<feature type="domain" description="Methionyl/Leucyl tRNA synthetase" evidence="7">
    <location>
        <begin position="1"/>
        <end position="131"/>
    </location>
</feature>
<dbReference type="GO" id="GO:0005524">
    <property type="term" value="F:ATP binding"/>
    <property type="evidence" value="ECO:0007669"/>
    <property type="project" value="UniProtKB-KW"/>
</dbReference>
<keyword evidence="5" id="KW-0648">Protein biosynthesis</keyword>
<evidence type="ECO:0000256" key="3">
    <source>
        <dbReference type="ARBA" id="ARBA00022741"/>
    </source>
</evidence>
<evidence type="ECO:0000256" key="4">
    <source>
        <dbReference type="ARBA" id="ARBA00022840"/>
    </source>
</evidence>
<dbReference type="PANTHER" id="PTHR45765">
    <property type="entry name" value="METHIONINE--TRNA LIGASE"/>
    <property type="match status" value="1"/>
</dbReference>
<evidence type="ECO:0000256" key="5">
    <source>
        <dbReference type="ARBA" id="ARBA00022917"/>
    </source>
</evidence>
<evidence type="ECO:0000256" key="6">
    <source>
        <dbReference type="ARBA" id="ARBA00023146"/>
    </source>
</evidence>
<organism evidence="8 9">
    <name type="scientific">Rhizopus delemar</name>
    <dbReference type="NCBI Taxonomy" id="936053"/>
    <lineage>
        <taxon>Eukaryota</taxon>
        <taxon>Fungi</taxon>
        <taxon>Fungi incertae sedis</taxon>
        <taxon>Mucoromycota</taxon>
        <taxon>Mucoromycotina</taxon>
        <taxon>Mucoromycetes</taxon>
        <taxon>Mucorales</taxon>
        <taxon>Mucorineae</taxon>
        <taxon>Rhizopodaceae</taxon>
        <taxon>Rhizopus</taxon>
    </lineage>
</organism>
<dbReference type="GO" id="GO:0004825">
    <property type="term" value="F:methionine-tRNA ligase activity"/>
    <property type="evidence" value="ECO:0007669"/>
    <property type="project" value="InterPro"/>
</dbReference>
<keyword evidence="4" id="KW-0067">ATP-binding</keyword>
<dbReference type="Proteomes" id="UP000740926">
    <property type="component" value="Unassembled WGS sequence"/>
</dbReference>
<accession>A0A9P6XYD3</accession>
<protein>
    <recommendedName>
        <fullName evidence="7">Methionyl/Leucyl tRNA synthetase domain-containing protein</fullName>
    </recommendedName>
</protein>
<dbReference type="SUPFAM" id="SSF52374">
    <property type="entry name" value="Nucleotidylyl transferase"/>
    <property type="match status" value="1"/>
</dbReference>
<dbReference type="InterPro" id="IPR033911">
    <property type="entry name" value="MetRS_core"/>
</dbReference>
<comment type="similarity">
    <text evidence="1">Belongs to the class-I aminoacyl-tRNA synthetase family.</text>
</comment>
<dbReference type="GO" id="GO:0006431">
    <property type="term" value="P:methionyl-tRNA aminoacylation"/>
    <property type="evidence" value="ECO:0007669"/>
    <property type="project" value="InterPro"/>
</dbReference>
<dbReference type="PANTHER" id="PTHR45765:SF1">
    <property type="entry name" value="METHIONINE--TRNA LIGASE, CYTOPLASMIC"/>
    <property type="match status" value="1"/>
</dbReference>
<dbReference type="InterPro" id="IPR015413">
    <property type="entry name" value="Methionyl/Leucyl_tRNA_Synth"/>
</dbReference>
<dbReference type="AlphaFoldDB" id="A0A9P6XYD3"/>
<dbReference type="EMBL" id="JAANIU010008441">
    <property type="protein sequence ID" value="KAG1535079.1"/>
    <property type="molecule type" value="Genomic_DNA"/>
</dbReference>
<keyword evidence="9" id="KW-1185">Reference proteome</keyword>
<sequence>MRDSEHFFFEVGHFDAFLRDWLAGDVALPGVKAKLGEWLNAEGGLRAWDISRDAPYFGFQIPGQPGKYFYVWLDAPIGYLSSFQTLCGKIGEDFESHLRAGTSTELHHFIGKDIVNFHGLFWPAVLHDEQVARHLRNGPHFPRRWPGTGSAALLLRGQVRRWRRRSRPEPG</sequence>
<dbReference type="GO" id="GO:0005829">
    <property type="term" value="C:cytosol"/>
    <property type="evidence" value="ECO:0007669"/>
    <property type="project" value="TreeGrafter"/>
</dbReference>
<evidence type="ECO:0000259" key="7">
    <source>
        <dbReference type="Pfam" id="PF09334"/>
    </source>
</evidence>
<evidence type="ECO:0000256" key="1">
    <source>
        <dbReference type="ARBA" id="ARBA00005594"/>
    </source>
</evidence>
<dbReference type="Gene3D" id="3.40.50.620">
    <property type="entry name" value="HUPs"/>
    <property type="match status" value="1"/>
</dbReference>
<gene>
    <name evidence="8" type="ORF">G6F50_015396</name>
</gene>
<evidence type="ECO:0000313" key="9">
    <source>
        <dbReference type="Proteomes" id="UP000740926"/>
    </source>
</evidence>
<dbReference type="Pfam" id="PF09334">
    <property type="entry name" value="tRNA-synt_1g"/>
    <property type="match status" value="1"/>
</dbReference>
<proteinExistence type="inferred from homology"/>
<dbReference type="InterPro" id="IPR014729">
    <property type="entry name" value="Rossmann-like_a/b/a_fold"/>
</dbReference>
<evidence type="ECO:0000256" key="2">
    <source>
        <dbReference type="ARBA" id="ARBA00022598"/>
    </source>
</evidence>
<keyword evidence="2" id="KW-0436">Ligase</keyword>
<dbReference type="InterPro" id="IPR023458">
    <property type="entry name" value="Met-tRNA_ligase_1"/>
</dbReference>